<organism evidence="2 3">
    <name type="scientific">Croceitalea rosinachiae</name>
    <dbReference type="NCBI Taxonomy" id="3075596"/>
    <lineage>
        <taxon>Bacteria</taxon>
        <taxon>Pseudomonadati</taxon>
        <taxon>Bacteroidota</taxon>
        <taxon>Flavobacteriia</taxon>
        <taxon>Flavobacteriales</taxon>
        <taxon>Flavobacteriaceae</taxon>
        <taxon>Croceitalea</taxon>
    </lineage>
</organism>
<dbReference type="RefSeq" id="WP_311353150.1">
    <property type="nucleotide sequence ID" value="NZ_JAVRHR010000004.1"/>
</dbReference>
<dbReference type="Pfam" id="PF13650">
    <property type="entry name" value="Asp_protease_2"/>
    <property type="match status" value="1"/>
</dbReference>
<name>A0ABU3AEJ7_9FLAO</name>
<keyword evidence="3" id="KW-1185">Reference proteome</keyword>
<comment type="caution">
    <text evidence="2">The sequence shown here is derived from an EMBL/GenBank/DDBJ whole genome shotgun (WGS) entry which is preliminary data.</text>
</comment>
<feature type="domain" description="PDZ" evidence="1">
    <location>
        <begin position="373"/>
        <end position="417"/>
    </location>
</feature>
<evidence type="ECO:0000259" key="1">
    <source>
        <dbReference type="PROSITE" id="PS50106"/>
    </source>
</evidence>
<dbReference type="Proteomes" id="UP001255246">
    <property type="component" value="Unassembled WGS sequence"/>
</dbReference>
<sequence>MNRVLTYITLVFFCFSISGFGQRFHISNKKKYEKIKFELVNNLMVVPVELNGTKLSFILDTGVSSPILFNLTNQDSIQINNVSEITLQGLGEGDPIQALKSTKNTFKIGNAKNFNQALYVVIDRDLNFSTSLGIPIHGIIGYDLFKDFVVEVNYSSSSLKLYNPNDYQYKTSKRKQTLPLSLIDKKAFVDGAVTKEDDSEIPVKLLVDTGSSDALWLFHDPDKGLDIPEKNYEDFLGQGLSGNIFGKRTKLKGIRIGMFQLNEAKAAFPYKESFSAIKDFGDRNGSVGGEVLKRFNIVFDYPRNKITLSKNGYFNRPFQYNLAGIELQHNGVRYIAERIADSRGVVKAEHNDSFGNVQILMDNSTRLSLVPEIVVSGIRAGSPAEEAGLKEGDVILAINGKEIHDYKIQEILQMLNEREGKRVRVQIERYNKDLLFTFVLKDIFETKKP</sequence>
<dbReference type="SUPFAM" id="SSF50156">
    <property type="entry name" value="PDZ domain-like"/>
    <property type="match status" value="1"/>
</dbReference>
<dbReference type="Pfam" id="PF17820">
    <property type="entry name" value="PDZ_6"/>
    <property type="match status" value="1"/>
</dbReference>
<dbReference type="InterPro" id="IPR021109">
    <property type="entry name" value="Peptidase_aspartic_dom_sf"/>
</dbReference>
<proteinExistence type="predicted"/>
<dbReference type="InterPro" id="IPR041489">
    <property type="entry name" value="PDZ_6"/>
</dbReference>
<protein>
    <submittedName>
        <fullName evidence="2">PDZ domain-containing protein</fullName>
    </submittedName>
</protein>
<dbReference type="Gene3D" id="2.30.42.10">
    <property type="match status" value="1"/>
</dbReference>
<evidence type="ECO:0000313" key="2">
    <source>
        <dbReference type="EMBL" id="MDT0608414.1"/>
    </source>
</evidence>
<reference evidence="2 3" key="1">
    <citation type="submission" date="2023-09" db="EMBL/GenBank/DDBJ databases">
        <authorList>
            <person name="Rey-Velasco X."/>
        </authorList>
    </citation>
    <scope>NUCLEOTIDE SEQUENCE [LARGE SCALE GENOMIC DNA]</scope>
    <source>
        <strain evidence="2 3">F388</strain>
    </source>
</reference>
<evidence type="ECO:0000313" key="3">
    <source>
        <dbReference type="Proteomes" id="UP001255246"/>
    </source>
</evidence>
<dbReference type="InterPro" id="IPR001478">
    <property type="entry name" value="PDZ"/>
</dbReference>
<accession>A0ABU3AEJ7</accession>
<dbReference type="EMBL" id="JAVRHR010000004">
    <property type="protein sequence ID" value="MDT0608414.1"/>
    <property type="molecule type" value="Genomic_DNA"/>
</dbReference>
<dbReference type="Gene3D" id="2.40.70.10">
    <property type="entry name" value="Acid Proteases"/>
    <property type="match status" value="2"/>
</dbReference>
<dbReference type="PROSITE" id="PS50106">
    <property type="entry name" value="PDZ"/>
    <property type="match status" value="1"/>
</dbReference>
<gene>
    <name evidence="2" type="ORF">RM706_15335</name>
</gene>
<dbReference type="InterPro" id="IPR036034">
    <property type="entry name" value="PDZ_sf"/>
</dbReference>
<dbReference type="SMART" id="SM00228">
    <property type="entry name" value="PDZ"/>
    <property type="match status" value="1"/>
</dbReference>